<reference evidence="2" key="1">
    <citation type="submission" date="2022-11" db="UniProtKB">
        <authorList>
            <consortium name="WormBaseParasite"/>
        </authorList>
    </citation>
    <scope>IDENTIFICATION</scope>
</reference>
<sequence length="91" mass="9690">MKMLFASKGHEGCGRDGGRCKRDKLFVFGGDGANDGPVGGGKFVAEIVLLLLLIFANEIVLLLLIFANGDEIELFRIVGVCGADADIICEF</sequence>
<dbReference type="Proteomes" id="UP000887579">
    <property type="component" value="Unplaced"/>
</dbReference>
<protein>
    <submittedName>
        <fullName evidence="2">Uncharacterized protein</fullName>
    </submittedName>
</protein>
<accession>A0AC34GBL7</accession>
<name>A0AC34GBL7_9BILA</name>
<evidence type="ECO:0000313" key="2">
    <source>
        <dbReference type="WBParaSite" id="ES5_v2.g26994.t1"/>
    </source>
</evidence>
<evidence type="ECO:0000313" key="1">
    <source>
        <dbReference type="Proteomes" id="UP000887579"/>
    </source>
</evidence>
<proteinExistence type="predicted"/>
<dbReference type="WBParaSite" id="ES5_v2.g26994.t1">
    <property type="protein sequence ID" value="ES5_v2.g26994.t1"/>
    <property type="gene ID" value="ES5_v2.g26994"/>
</dbReference>
<organism evidence="1 2">
    <name type="scientific">Panagrolaimus sp. ES5</name>
    <dbReference type="NCBI Taxonomy" id="591445"/>
    <lineage>
        <taxon>Eukaryota</taxon>
        <taxon>Metazoa</taxon>
        <taxon>Ecdysozoa</taxon>
        <taxon>Nematoda</taxon>
        <taxon>Chromadorea</taxon>
        <taxon>Rhabditida</taxon>
        <taxon>Tylenchina</taxon>
        <taxon>Panagrolaimomorpha</taxon>
        <taxon>Panagrolaimoidea</taxon>
        <taxon>Panagrolaimidae</taxon>
        <taxon>Panagrolaimus</taxon>
    </lineage>
</organism>